<name>A0A5D2KI46_GOSTO</name>
<dbReference type="AlphaFoldDB" id="A0A5D2KI46"/>
<sequence length="66" mass="7162">MVTSTSSVSKSSASSRTTNKVMGQISDSLWEIIRSKGSTRTEITETVVSHRNNNKSKLASCFPQPS</sequence>
<organism evidence="2 3">
    <name type="scientific">Gossypium tomentosum</name>
    <name type="common">Hawaiian cotton</name>
    <name type="synonym">Gossypium sandvicense</name>
    <dbReference type="NCBI Taxonomy" id="34277"/>
    <lineage>
        <taxon>Eukaryota</taxon>
        <taxon>Viridiplantae</taxon>
        <taxon>Streptophyta</taxon>
        <taxon>Embryophyta</taxon>
        <taxon>Tracheophyta</taxon>
        <taxon>Spermatophyta</taxon>
        <taxon>Magnoliopsida</taxon>
        <taxon>eudicotyledons</taxon>
        <taxon>Gunneridae</taxon>
        <taxon>Pentapetalae</taxon>
        <taxon>rosids</taxon>
        <taxon>malvids</taxon>
        <taxon>Malvales</taxon>
        <taxon>Malvaceae</taxon>
        <taxon>Malvoideae</taxon>
        <taxon>Gossypium</taxon>
    </lineage>
</organism>
<feature type="region of interest" description="Disordered" evidence="1">
    <location>
        <begin position="1"/>
        <end position="21"/>
    </location>
</feature>
<evidence type="ECO:0000313" key="2">
    <source>
        <dbReference type="EMBL" id="TYH66429.1"/>
    </source>
</evidence>
<dbReference type="Proteomes" id="UP000322667">
    <property type="component" value="Chromosome D06"/>
</dbReference>
<evidence type="ECO:0000256" key="1">
    <source>
        <dbReference type="SAM" id="MobiDB-lite"/>
    </source>
</evidence>
<accession>A0A5D2KI46</accession>
<reference evidence="2 3" key="1">
    <citation type="submission" date="2019-07" db="EMBL/GenBank/DDBJ databases">
        <title>WGS assembly of Gossypium tomentosum.</title>
        <authorList>
            <person name="Chen Z.J."/>
            <person name="Sreedasyam A."/>
            <person name="Ando A."/>
            <person name="Song Q."/>
            <person name="De L."/>
            <person name="Hulse-Kemp A."/>
            <person name="Ding M."/>
            <person name="Ye W."/>
            <person name="Kirkbride R."/>
            <person name="Jenkins J."/>
            <person name="Plott C."/>
            <person name="Lovell J."/>
            <person name="Lin Y.-M."/>
            <person name="Vaughn R."/>
            <person name="Liu B."/>
            <person name="Li W."/>
            <person name="Simpson S."/>
            <person name="Scheffler B."/>
            <person name="Saski C."/>
            <person name="Grover C."/>
            <person name="Hu G."/>
            <person name="Conover J."/>
            <person name="Carlson J."/>
            <person name="Shu S."/>
            <person name="Boston L."/>
            <person name="Williams M."/>
            <person name="Peterson D."/>
            <person name="Mcgee K."/>
            <person name="Jones D."/>
            <person name="Wendel J."/>
            <person name="Stelly D."/>
            <person name="Grimwood J."/>
            <person name="Schmutz J."/>
        </authorList>
    </citation>
    <scope>NUCLEOTIDE SEQUENCE [LARGE SCALE GENOMIC DNA]</scope>
    <source>
        <strain evidence="2">7179.01</strain>
    </source>
</reference>
<proteinExistence type="predicted"/>
<dbReference type="EMBL" id="CM017628">
    <property type="protein sequence ID" value="TYH66429.1"/>
    <property type="molecule type" value="Genomic_DNA"/>
</dbReference>
<feature type="compositionally biased region" description="Low complexity" evidence="1">
    <location>
        <begin position="1"/>
        <end position="18"/>
    </location>
</feature>
<evidence type="ECO:0000313" key="3">
    <source>
        <dbReference type="Proteomes" id="UP000322667"/>
    </source>
</evidence>
<protein>
    <submittedName>
        <fullName evidence="2">Uncharacterized protein</fullName>
    </submittedName>
</protein>
<keyword evidence="3" id="KW-1185">Reference proteome</keyword>
<gene>
    <name evidence="2" type="ORF">ES332_D06G122800v1</name>
</gene>